<reference evidence="9 10" key="1">
    <citation type="submission" date="2020-03" db="EMBL/GenBank/DDBJ databases">
        <title>Two novel Motilibacter sp.</title>
        <authorList>
            <person name="Liu S."/>
        </authorList>
    </citation>
    <scope>NUCLEOTIDE SEQUENCE [LARGE SCALE GENOMIC DNA]</scope>
    <source>
        <strain evidence="9 10">E257</strain>
    </source>
</reference>
<keyword evidence="2" id="KW-1003">Cell membrane</keyword>
<feature type="transmembrane region" description="Helical" evidence="8">
    <location>
        <begin position="59"/>
        <end position="79"/>
    </location>
</feature>
<keyword evidence="10" id="KW-1185">Reference proteome</keyword>
<feature type="transmembrane region" description="Helical" evidence="8">
    <location>
        <begin position="147"/>
        <end position="165"/>
    </location>
</feature>
<feature type="transmembrane region" description="Helical" evidence="8">
    <location>
        <begin position="435"/>
        <end position="457"/>
    </location>
</feature>
<dbReference type="RefSeq" id="WP_166281577.1">
    <property type="nucleotide sequence ID" value="NZ_JAANNP010000005.1"/>
</dbReference>
<dbReference type="InterPro" id="IPR051050">
    <property type="entry name" value="Lipid_II_flippase_MurJ/MviN"/>
</dbReference>
<name>A0ABX0GTK5_9ACTN</name>
<feature type="transmembrane region" description="Helical" evidence="8">
    <location>
        <begin position="406"/>
        <end position="429"/>
    </location>
</feature>
<organism evidence="9 10">
    <name type="scientific">Motilibacter deserti</name>
    <dbReference type="NCBI Taxonomy" id="2714956"/>
    <lineage>
        <taxon>Bacteria</taxon>
        <taxon>Bacillati</taxon>
        <taxon>Actinomycetota</taxon>
        <taxon>Actinomycetes</taxon>
        <taxon>Motilibacterales</taxon>
        <taxon>Motilibacteraceae</taxon>
        <taxon>Motilibacter</taxon>
    </lineage>
</organism>
<accession>A0ABX0GTK5</accession>
<evidence type="ECO:0000256" key="1">
    <source>
        <dbReference type="ARBA" id="ARBA00004651"/>
    </source>
</evidence>
<dbReference type="Pfam" id="PF03023">
    <property type="entry name" value="MurJ"/>
    <property type="match status" value="1"/>
</dbReference>
<dbReference type="PANTHER" id="PTHR47019:SF1">
    <property type="entry name" value="LIPID II FLIPPASE MURJ"/>
    <property type="match status" value="1"/>
</dbReference>
<protein>
    <submittedName>
        <fullName evidence="9">Oligosaccharide flippase family protein</fullName>
    </submittedName>
</protein>
<dbReference type="InterPro" id="IPR004268">
    <property type="entry name" value="MurJ"/>
</dbReference>
<dbReference type="PANTHER" id="PTHR47019">
    <property type="entry name" value="LIPID II FLIPPASE MURJ"/>
    <property type="match status" value="1"/>
</dbReference>
<evidence type="ECO:0000313" key="10">
    <source>
        <dbReference type="Proteomes" id="UP000800981"/>
    </source>
</evidence>
<feature type="transmembrane region" description="Helical" evidence="8">
    <location>
        <begin position="499"/>
        <end position="524"/>
    </location>
</feature>
<comment type="subcellular location">
    <subcellularLocation>
        <location evidence="1">Cell membrane</location>
        <topology evidence="1">Multi-pass membrane protein</topology>
    </subcellularLocation>
</comment>
<keyword evidence="6 8" id="KW-1133">Transmembrane helix</keyword>
<keyword evidence="7 8" id="KW-0472">Membrane</keyword>
<dbReference type="Proteomes" id="UP000800981">
    <property type="component" value="Unassembled WGS sequence"/>
</dbReference>
<proteinExistence type="predicted"/>
<keyword evidence="5" id="KW-0573">Peptidoglycan synthesis</keyword>
<feature type="transmembrane region" description="Helical" evidence="8">
    <location>
        <begin position="256"/>
        <end position="279"/>
    </location>
</feature>
<evidence type="ECO:0000256" key="2">
    <source>
        <dbReference type="ARBA" id="ARBA00022475"/>
    </source>
</evidence>
<evidence type="ECO:0000256" key="4">
    <source>
        <dbReference type="ARBA" id="ARBA00022960"/>
    </source>
</evidence>
<keyword evidence="3 8" id="KW-0812">Transmembrane</keyword>
<evidence type="ECO:0000256" key="3">
    <source>
        <dbReference type="ARBA" id="ARBA00022692"/>
    </source>
</evidence>
<feature type="transmembrane region" description="Helical" evidence="8">
    <location>
        <begin position="326"/>
        <end position="353"/>
    </location>
</feature>
<evidence type="ECO:0000256" key="7">
    <source>
        <dbReference type="ARBA" id="ARBA00023136"/>
    </source>
</evidence>
<feature type="transmembrane region" description="Helical" evidence="8">
    <location>
        <begin position="373"/>
        <end position="394"/>
    </location>
</feature>
<gene>
    <name evidence="9" type="ORF">G9H71_10650</name>
</gene>
<feature type="transmembrane region" description="Helical" evidence="8">
    <location>
        <begin position="469"/>
        <end position="493"/>
    </location>
</feature>
<feature type="transmembrane region" description="Helical" evidence="8">
    <location>
        <begin position="212"/>
        <end position="235"/>
    </location>
</feature>
<feature type="transmembrane region" description="Helical" evidence="8">
    <location>
        <begin position="172"/>
        <end position="192"/>
    </location>
</feature>
<evidence type="ECO:0000313" key="9">
    <source>
        <dbReference type="EMBL" id="NHC14239.1"/>
    </source>
</evidence>
<keyword evidence="4" id="KW-0133">Cell shape</keyword>
<dbReference type="PRINTS" id="PR01806">
    <property type="entry name" value="VIRFACTRMVIN"/>
</dbReference>
<evidence type="ECO:0000256" key="8">
    <source>
        <dbReference type="SAM" id="Phobius"/>
    </source>
</evidence>
<sequence>MSRRLASGLAGAAALIAVATLLSRVVGFGRSFVFAATVGSNCLGSAYNTANQLPNVVFEVVAGGALASVVVPLLARAFADGDREQAARTASALLTWTLAVLVPVTALALLLAEPVVSLLMGDAGGAGSAASCDRDESVRTATRMLQVFLPQIPLYGVAVVCAGVLQAQRRFLAPAAAPLASSAVVVFAYLWFGEAFDGNPRDLAAVPPGPELVLTLGTTAGVAALALSTLAPLLRTGLRLRPSLAFPPGVAGRARALAGAGLAALLAQQASTLVVIRLANDRAGDGGLTVYGYAWAVFLLPYAVLAVPLATSAFPTLSRHAEQGDLRAYAAVGAVTTRAVLLAGGLGAALLVATASPVAQFFSSGPDDAPPQWLARALVAFAPGLLGYGLVAHLGRALYAVHAGRAAAVATVLGWGVVIAADVALVAALGQGWSVAALGLGNTLGMTIAGVLLLAAVRRAAGPATLAGVPRAAGAALAAGLAGAAAGGGLSLAVDAEGVAAGAGSAVACAAAATATYAAAVLLVDRAGARDLARGLRRG</sequence>
<comment type="caution">
    <text evidence="9">The sequence shown here is derived from an EMBL/GenBank/DDBJ whole genome shotgun (WGS) entry which is preliminary data.</text>
</comment>
<feature type="transmembrane region" description="Helical" evidence="8">
    <location>
        <begin position="291"/>
        <end position="314"/>
    </location>
</feature>
<evidence type="ECO:0000256" key="5">
    <source>
        <dbReference type="ARBA" id="ARBA00022984"/>
    </source>
</evidence>
<feature type="transmembrane region" description="Helical" evidence="8">
    <location>
        <begin position="91"/>
        <end position="112"/>
    </location>
</feature>
<dbReference type="EMBL" id="JAANNP010000005">
    <property type="protein sequence ID" value="NHC14239.1"/>
    <property type="molecule type" value="Genomic_DNA"/>
</dbReference>
<evidence type="ECO:0000256" key="6">
    <source>
        <dbReference type="ARBA" id="ARBA00022989"/>
    </source>
</evidence>